<organism evidence="1 2">
    <name type="scientific">Symbiodinium natans</name>
    <dbReference type="NCBI Taxonomy" id="878477"/>
    <lineage>
        <taxon>Eukaryota</taxon>
        <taxon>Sar</taxon>
        <taxon>Alveolata</taxon>
        <taxon>Dinophyceae</taxon>
        <taxon>Suessiales</taxon>
        <taxon>Symbiodiniaceae</taxon>
        <taxon>Symbiodinium</taxon>
    </lineage>
</organism>
<reference evidence="1" key="1">
    <citation type="submission" date="2021-02" db="EMBL/GenBank/DDBJ databases">
        <authorList>
            <person name="Dougan E. K."/>
            <person name="Rhodes N."/>
            <person name="Thang M."/>
            <person name="Chan C."/>
        </authorList>
    </citation>
    <scope>NUCLEOTIDE SEQUENCE</scope>
</reference>
<sequence length="315" mass="35574">MVVLAAQAVEDTDIVQLEARGELFLDLEVAESHPWSAQCALDRYEKCKITTAGHYHRILPRASAAEEKIREINDAYETLSNPFKRSQYDNMLIALERKAKGFRLDTTMIKPRMSIPKEFMLSPLGYPDKFVRVVGLSLFVQGRADAKAEFYDFFKEAKFSLWWLPEVNNMCRIRPQATAGVGQDGGLNFNFALSRQIQVSEVILSPGQMAESAHFIAVASDVFKGAFRFECYAYPGHYLAFFPPTHLRVVGGTVDEKTAIDFMLVDYAKMFQYITVEEVLTPAATNLGAKTDFAHALELQEVARAVCRIQRAENY</sequence>
<dbReference type="Proteomes" id="UP000604046">
    <property type="component" value="Unassembled WGS sequence"/>
</dbReference>
<proteinExistence type="predicted"/>
<dbReference type="OrthoDB" id="10250354at2759"/>
<name>A0A812N2G7_9DINO</name>
<protein>
    <recommendedName>
        <fullName evidence="3">J domain-containing protein</fullName>
    </recommendedName>
</protein>
<accession>A0A812N2G7</accession>
<keyword evidence="2" id="KW-1185">Reference proteome</keyword>
<evidence type="ECO:0008006" key="3">
    <source>
        <dbReference type="Google" id="ProtNLM"/>
    </source>
</evidence>
<dbReference type="EMBL" id="CAJNDS010001846">
    <property type="protein sequence ID" value="CAE7284032.1"/>
    <property type="molecule type" value="Genomic_DNA"/>
</dbReference>
<dbReference type="SUPFAM" id="SSF46565">
    <property type="entry name" value="Chaperone J-domain"/>
    <property type="match status" value="1"/>
</dbReference>
<dbReference type="AlphaFoldDB" id="A0A812N2G7"/>
<dbReference type="Gene3D" id="1.10.287.110">
    <property type="entry name" value="DnaJ domain"/>
    <property type="match status" value="1"/>
</dbReference>
<dbReference type="InterPro" id="IPR036869">
    <property type="entry name" value="J_dom_sf"/>
</dbReference>
<evidence type="ECO:0000313" key="1">
    <source>
        <dbReference type="EMBL" id="CAE7284032.1"/>
    </source>
</evidence>
<gene>
    <name evidence="1" type="ORF">SNAT2548_LOCUS15041</name>
</gene>
<comment type="caution">
    <text evidence="1">The sequence shown here is derived from an EMBL/GenBank/DDBJ whole genome shotgun (WGS) entry which is preliminary data.</text>
</comment>
<evidence type="ECO:0000313" key="2">
    <source>
        <dbReference type="Proteomes" id="UP000604046"/>
    </source>
</evidence>